<dbReference type="Proteomes" id="UP000054485">
    <property type="component" value="Unassembled WGS sequence"/>
</dbReference>
<dbReference type="HOGENOM" id="CLU_1620169_0_0_1"/>
<proteinExistence type="predicted"/>
<dbReference type="EMBL" id="KN835165">
    <property type="protein sequence ID" value="KIK45933.1"/>
    <property type="molecule type" value="Genomic_DNA"/>
</dbReference>
<name>A0A0D0BSF0_9AGAM</name>
<reference evidence="1 2" key="1">
    <citation type="submission" date="2014-04" db="EMBL/GenBank/DDBJ databases">
        <authorList>
            <consortium name="DOE Joint Genome Institute"/>
            <person name="Kuo A."/>
            <person name="Ruytinx J."/>
            <person name="Rineau F."/>
            <person name="Colpaert J."/>
            <person name="Kohler A."/>
            <person name="Nagy L.G."/>
            <person name="Floudas D."/>
            <person name="Copeland A."/>
            <person name="Barry K.W."/>
            <person name="Cichocki N."/>
            <person name="Veneault-Fourrey C."/>
            <person name="LaButti K."/>
            <person name="Lindquist E.A."/>
            <person name="Lipzen A."/>
            <person name="Lundell T."/>
            <person name="Morin E."/>
            <person name="Murat C."/>
            <person name="Sun H."/>
            <person name="Tunlid A."/>
            <person name="Henrissat B."/>
            <person name="Grigoriev I.V."/>
            <person name="Hibbett D.S."/>
            <person name="Martin F."/>
            <person name="Nordberg H.P."/>
            <person name="Cantor M.N."/>
            <person name="Hua S.X."/>
        </authorList>
    </citation>
    <scope>NUCLEOTIDE SEQUENCE [LARGE SCALE GENOMIC DNA]</scope>
    <source>
        <strain evidence="1 2">UH-Slu-Lm8-n1</strain>
    </source>
</reference>
<evidence type="ECO:0000313" key="2">
    <source>
        <dbReference type="Proteomes" id="UP000054485"/>
    </source>
</evidence>
<sequence length="164" mass="18456">MWRSTLMYVTYAHIDWMSAGKFGYNPLTHTSMFWTNTNSTIAFSFTGDPARTVYEFDASTLKTVGTPFEGHTMLLGGLALSSDDTLLVTACYETIKLRAFESRYPLALFDILPPHSLTLSPDLRQLAYASGSDSSTFTTLRLRSWPASNLRRMHSAQLQKVEPR</sequence>
<dbReference type="InParanoid" id="A0A0D0BSF0"/>
<organism evidence="1 2">
    <name type="scientific">Suillus luteus UH-Slu-Lm8-n1</name>
    <dbReference type="NCBI Taxonomy" id="930992"/>
    <lineage>
        <taxon>Eukaryota</taxon>
        <taxon>Fungi</taxon>
        <taxon>Dikarya</taxon>
        <taxon>Basidiomycota</taxon>
        <taxon>Agaricomycotina</taxon>
        <taxon>Agaricomycetes</taxon>
        <taxon>Agaricomycetidae</taxon>
        <taxon>Boletales</taxon>
        <taxon>Suillineae</taxon>
        <taxon>Suillaceae</taxon>
        <taxon>Suillus</taxon>
    </lineage>
</organism>
<dbReference type="InterPro" id="IPR011044">
    <property type="entry name" value="Quino_amine_DH_bsu"/>
</dbReference>
<protein>
    <submittedName>
        <fullName evidence="1">Uncharacterized protein</fullName>
    </submittedName>
</protein>
<dbReference type="SUPFAM" id="SSF50969">
    <property type="entry name" value="YVTN repeat-like/Quinoprotein amine dehydrogenase"/>
    <property type="match status" value="1"/>
</dbReference>
<dbReference type="OrthoDB" id="2687506at2759"/>
<accession>A0A0D0BSF0</accession>
<dbReference type="InterPro" id="IPR015943">
    <property type="entry name" value="WD40/YVTN_repeat-like_dom_sf"/>
</dbReference>
<keyword evidence="2" id="KW-1185">Reference proteome</keyword>
<reference evidence="2" key="2">
    <citation type="submission" date="2015-01" db="EMBL/GenBank/DDBJ databases">
        <title>Evolutionary Origins and Diversification of the Mycorrhizal Mutualists.</title>
        <authorList>
            <consortium name="DOE Joint Genome Institute"/>
            <consortium name="Mycorrhizal Genomics Consortium"/>
            <person name="Kohler A."/>
            <person name="Kuo A."/>
            <person name="Nagy L.G."/>
            <person name="Floudas D."/>
            <person name="Copeland A."/>
            <person name="Barry K.W."/>
            <person name="Cichocki N."/>
            <person name="Veneault-Fourrey C."/>
            <person name="LaButti K."/>
            <person name="Lindquist E.A."/>
            <person name="Lipzen A."/>
            <person name="Lundell T."/>
            <person name="Morin E."/>
            <person name="Murat C."/>
            <person name="Riley R."/>
            <person name="Ohm R."/>
            <person name="Sun H."/>
            <person name="Tunlid A."/>
            <person name="Henrissat B."/>
            <person name="Grigoriev I.V."/>
            <person name="Hibbett D.S."/>
            <person name="Martin F."/>
        </authorList>
    </citation>
    <scope>NUCLEOTIDE SEQUENCE [LARGE SCALE GENOMIC DNA]</scope>
    <source>
        <strain evidence="2">UH-Slu-Lm8-n1</strain>
    </source>
</reference>
<dbReference type="AlphaFoldDB" id="A0A0D0BSF0"/>
<gene>
    <name evidence="1" type="ORF">CY34DRAFT_471836</name>
</gene>
<evidence type="ECO:0000313" key="1">
    <source>
        <dbReference type="EMBL" id="KIK45933.1"/>
    </source>
</evidence>
<dbReference type="Gene3D" id="2.130.10.10">
    <property type="entry name" value="YVTN repeat-like/Quinoprotein amine dehydrogenase"/>
    <property type="match status" value="1"/>
</dbReference>